<keyword evidence="3" id="KW-1185">Reference proteome</keyword>
<name>A0A444MJ57_9SPHI</name>
<keyword evidence="1" id="KW-0472">Membrane</keyword>
<dbReference type="RefSeq" id="WP_128536061.1">
    <property type="nucleotide sequence ID" value="NZ_SBIW01000012.1"/>
</dbReference>
<feature type="transmembrane region" description="Helical" evidence="1">
    <location>
        <begin position="20"/>
        <end position="39"/>
    </location>
</feature>
<reference evidence="2 3" key="1">
    <citation type="submission" date="2019-01" db="EMBL/GenBank/DDBJ databases">
        <title>Mucilaginibacter antarcticum sp. nov., isolated from antarctic soil.</title>
        <authorList>
            <person name="Yan Y.-Q."/>
            <person name="Du Z.-J."/>
        </authorList>
    </citation>
    <scope>NUCLEOTIDE SEQUENCE [LARGE SCALE GENOMIC DNA]</scope>
    <source>
        <strain evidence="2 3">F01003</strain>
    </source>
</reference>
<keyword evidence="1" id="KW-0812">Transmembrane</keyword>
<comment type="caution">
    <text evidence="2">The sequence shown here is derived from an EMBL/GenBank/DDBJ whole genome shotgun (WGS) entry which is preliminary data.</text>
</comment>
<feature type="transmembrane region" description="Helical" evidence="1">
    <location>
        <begin position="59"/>
        <end position="78"/>
    </location>
</feature>
<proteinExistence type="predicted"/>
<evidence type="ECO:0000313" key="3">
    <source>
        <dbReference type="Proteomes" id="UP000286701"/>
    </source>
</evidence>
<accession>A0A444MJ57</accession>
<keyword evidence="1" id="KW-1133">Transmembrane helix</keyword>
<evidence type="ECO:0000256" key="1">
    <source>
        <dbReference type="SAM" id="Phobius"/>
    </source>
</evidence>
<dbReference type="OrthoDB" id="796697at2"/>
<gene>
    <name evidence="2" type="ORF">EPL05_21575</name>
</gene>
<dbReference type="AlphaFoldDB" id="A0A444MJ57"/>
<dbReference type="EMBL" id="SBIW01000012">
    <property type="protein sequence ID" value="RWY48168.1"/>
    <property type="molecule type" value="Genomic_DNA"/>
</dbReference>
<evidence type="ECO:0000313" key="2">
    <source>
        <dbReference type="EMBL" id="RWY48168.1"/>
    </source>
</evidence>
<sequence length="317" mass="35772">MNKPLAVKYFFEHYLFFDAVSAGQIAASVLAAIISIVALNKDFRSKTLALQKEARMIRLVILFVTGLSILNAFISSYSSHEDKWELKNQLNKLRGDNKLLQENLTKSQLALQKSLDDKAAGITASQVNSSKRLLESADVLRDIVGGTDEIPAFQFAISSVTKMGAILNNNSTSPVYNLNVTIVNTDKLSGCKLIKAKFGNAYNKSCFDTVARDFGVIPIIMSKGAFSMELPARQYSDEVGHYVVFLMYKNRRYRLENIVKIIDHNIRQASRVIEFDNNYKDLKARIVKQPRGYDLPTVNWKNEFPIKLNRPVFGIEF</sequence>
<dbReference type="Proteomes" id="UP000286701">
    <property type="component" value="Unassembled WGS sequence"/>
</dbReference>
<organism evidence="2 3">
    <name type="scientific">Mucilaginibacter gilvus</name>
    <dbReference type="NCBI Taxonomy" id="2305909"/>
    <lineage>
        <taxon>Bacteria</taxon>
        <taxon>Pseudomonadati</taxon>
        <taxon>Bacteroidota</taxon>
        <taxon>Sphingobacteriia</taxon>
        <taxon>Sphingobacteriales</taxon>
        <taxon>Sphingobacteriaceae</taxon>
        <taxon>Mucilaginibacter</taxon>
    </lineage>
</organism>
<protein>
    <submittedName>
        <fullName evidence="2">Uncharacterized protein</fullName>
    </submittedName>
</protein>